<dbReference type="SUPFAM" id="SSF56935">
    <property type="entry name" value="Porins"/>
    <property type="match status" value="1"/>
</dbReference>
<evidence type="ECO:0000313" key="11">
    <source>
        <dbReference type="EMBL" id="NRF69134.1"/>
    </source>
</evidence>
<name>A0ABX2EKK1_9BURK</name>
<evidence type="ECO:0000256" key="6">
    <source>
        <dbReference type="ARBA" id="ARBA00023065"/>
    </source>
</evidence>
<keyword evidence="4" id="KW-1134">Transmembrane beta strand</keyword>
<dbReference type="InterPro" id="IPR036998">
    <property type="entry name" value="Porin_LamB_sf"/>
</dbReference>
<organism evidence="11 12">
    <name type="scientific">Pseudaquabacterium terrae</name>
    <dbReference type="NCBI Taxonomy" id="2732868"/>
    <lineage>
        <taxon>Bacteria</taxon>
        <taxon>Pseudomonadati</taxon>
        <taxon>Pseudomonadota</taxon>
        <taxon>Betaproteobacteria</taxon>
        <taxon>Burkholderiales</taxon>
        <taxon>Sphaerotilaceae</taxon>
        <taxon>Pseudaquabacterium</taxon>
    </lineage>
</organism>
<comment type="caution">
    <text evidence="11">The sequence shown here is derived from an EMBL/GenBank/DDBJ whole genome shotgun (WGS) entry which is preliminary data.</text>
</comment>
<dbReference type="InterPro" id="IPR003192">
    <property type="entry name" value="Porin_LamB"/>
</dbReference>
<dbReference type="Pfam" id="PF02264">
    <property type="entry name" value="LamB"/>
    <property type="match status" value="1"/>
</dbReference>
<evidence type="ECO:0000256" key="10">
    <source>
        <dbReference type="SAM" id="SignalP"/>
    </source>
</evidence>
<comment type="similarity">
    <text evidence="2">Belongs to the porin LamB (TC 1.B.3) family.</text>
</comment>
<gene>
    <name evidence="11" type="ORF">HLB44_19240</name>
</gene>
<evidence type="ECO:0000256" key="5">
    <source>
        <dbReference type="ARBA" id="ARBA00022692"/>
    </source>
</evidence>
<dbReference type="RefSeq" id="WP_173125476.1">
    <property type="nucleotide sequence ID" value="NZ_JABRWJ010000005.1"/>
</dbReference>
<evidence type="ECO:0000256" key="7">
    <source>
        <dbReference type="ARBA" id="ARBA00023114"/>
    </source>
</evidence>
<keyword evidence="10" id="KW-0732">Signal</keyword>
<dbReference type="PANTHER" id="PTHR38762">
    <property type="entry name" value="CRYPTIC OUTER MEMBRANE PORIN BGLH-RELATED"/>
    <property type="match status" value="1"/>
</dbReference>
<dbReference type="Proteomes" id="UP000737171">
    <property type="component" value="Unassembled WGS sequence"/>
</dbReference>
<keyword evidence="8" id="KW-0472">Membrane</keyword>
<reference evidence="11 12" key="1">
    <citation type="submission" date="2020-05" db="EMBL/GenBank/DDBJ databases">
        <title>Aquincola sp. isolate from soil.</title>
        <authorList>
            <person name="Han J."/>
            <person name="Kim D.-U."/>
        </authorList>
    </citation>
    <scope>NUCLEOTIDE SEQUENCE [LARGE SCALE GENOMIC DNA]</scope>
    <source>
        <strain evidence="11 12">S2</strain>
    </source>
</reference>
<keyword evidence="7" id="KW-0626">Porin</keyword>
<dbReference type="InterPro" id="IPR006311">
    <property type="entry name" value="TAT_signal"/>
</dbReference>
<feature type="chain" id="PRO_5046364753" evidence="10">
    <location>
        <begin position="37"/>
        <end position="403"/>
    </location>
</feature>
<evidence type="ECO:0000256" key="1">
    <source>
        <dbReference type="ARBA" id="ARBA00004571"/>
    </source>
</evidence>
<dbReference type="Gene3D" id="2.40.170.10">
    <property type="entry name" value="Porin, LamB type"/>
    <property type="match status" value="1"/>
</dbReference>
<sequence>MDAPTPAPHPSAPPRRSVLVSAAAAALLAAAGSAQAVDYTGYFRAGPGLTSEDASRACYGLRAGSAGMKYRLGNECDFYGEFQLSQGFQKDGIDYRATLMVNHYTPATQDNPDKGLNIEQMFAEAKGFDIAPNATFWIGKERGRRGDVHIVDTFFIEMLGVGAGFKNQPVGAGKLGAAFYKTDSDYPRPGNRINVEYLGLPVNPNGTLNFFFTATKGDFKGGKAGTGLTVRHDQVQLFGTGLSNSLWLQFAQGSAGLNGNWGDLAAGSKAKSWRIVETFNGQSGPLGGQAMLLLASEKNGAGVKTDSASIGGRASYAVTKNLKLVGELGVSQYKPEGGQTARLTKFTFAPTLSVGPDFWSRPEFRLYVTTAKWNKAAGNVTGQAALANETSGTSYGAQVEWWF</sequence>
<keyword evidence="12" id="KW-1185">Reference proteome</keyword>
<protein>
    <submittedName>
        <fullName evidence="11">Carbohydrate porin</fullName>
    </submittedName>
</protein>
<comment type="subcellular location">
    <subcellularLocation>
        <location evidence="1">Cell outer membrane</location>
        <topology evidence="1">Multi-pass membrane protein</topology>
    </subcellularLocation>
</comment>
<dbReference type="InterPro" id="IPR050286">
    <property type="entry name" value="G_neg_Bact_CarbUptk_Porin"/>
</dbReference>
<accession>A0ABX2EKK1</accession>
<proteinExistence type="inferred from homology"/>
<keyword evidence="5" id="KW-0812">Transmembrane</keyword>
<evidence type="ECO:0000256" key="4">
    <source>
        <dbReference type="ARBA" id="ARBA00022452"/>
    </source>
</evidence>
<evidence type="ECO:0000256" key="2">
    <source>
        <dbReference type="ARBA" id="ARBA00007055"/>
    </source>
</evidence>
<evidence type="ECO:0000256" key="3">
    <source>
        <dbReference type="ARBA" id="ARBA00022448"/>
    </source>
</evidence>
<dbReference type="EMBL" id="JABRWJ010000005">
    <property type="protein sequence ID" value="NRF69134.1"/>
    <property type="molecule type" value="Genomic_DNA"/>
</dbReference>
<evidence type="ECO:0000256" key="9">
    <source>
        <dbReference type="ARBA" id="ARBA00023237"/>
    </source>
</evidence>
<dbReference type="PROSITE" id="PS51318">
    <property type="entry name" value="TAT"/>
    <property type="match status" value="1"/>
</dbReference>
<dbReference type="PANTHER" id="PTHR38762:SF1">
    <property type="entry name" value="CRYPTIC OUTER MEMBRANE PORIN BGLH-RELATED"/>
    <property type="match status" value="1"/>
</dbReference>
<feature type="signal peptide" evidence="10">
    <location>
        <begin position="1"/>
        <end position="36"/>
    </location>
</feature>
<keyword evidence="6" id="KW-0406">Ion transport</keyword>
<keyword evidence="9" id="KW-0998">Cell outer membrane</keyword>
<keyword evidence="3" id="KW-0813">Transport</keyword>
<evidence type="ECO:0000256" key="8">
    <source>
        <dbReference type="ARBA" id="ARBA00023136"/>
    </source>
</evidence>
<evidence type="ECO:0000313" key="12">
    <source>
        <dbReference type="Proteomes" id="UP000737171"/>
    </source>
</evidence>